<protein>
    <submittedName>
        <fullName evidence="1">(Mediterranean fruit fly) hypothetical protein</fullName>
    </submittedName>
</protein>
<dbReference type="EMBL" id="CAJHJT010000012">
    <property type="protein sequence ID" value="CAD6997307.1"/>
    <property type="molecule type" value="Genomic_DNA"/>
</dbReference>
<sequence>FLTYSRNFYPPIPVTFTNLDWVQASRECLRWQLEPFIFCMCHIHMSLTWL</sequence>
<proteinExistence type="predicted"/>
<evidence type="ECO:0000313" key="1">
    <source>
        <dbReference type="EMBL" id="CAD6997307.1"/>
    </source>
</evidence>
<feature type="non-terminal residue" evidence="1">
    <location>
        <position position="1"/>
    </location>
</feature>
<comment type="caution">
    <text evidence="1">The sequence shown here is derived from an EMBL/GenBank/DDBJ whole genome shotgun (WGS) entry which is preliminary data.</text>
</comment>
<evidence type="ECO:0000313" key="2">
    <source>
        <dbReference type="Proteomes" id="UP000606786"/>
    </source>
</evidence>
<dbReference type="AlphaFoldDB" id="A0A811UHH1"/>
<gene>
    <name evidence="1" type="ORF">CCAP1982_LOCUS5940</name>
</gene>
<organism evidence="1 2">
    <name type="scientific">Ceratitis capitata</name>
    <name type="common">Mediterranean fruit fly</name>
    <name type="synonym">Tephritis capitata</name>
    <dbReference type="NCBI Taxonomy" id="7213"/>
    <lineage>
        <taxon>Eukaryota</taxon>
        <taxon>Metazoa</taxon>
        <taxon>Ecdysozoa</taxon>
        <taxon>Arthropoda</taxon>
        <taxon>Hexapoda</taxon>
        <taxon>Insecta</taxon>
        <taxon>Pterygota</taxon>
        <taxon>Neoptera</taxon>
        <taxon>Endopterygota</taxon>
        <taxon>Diptera</taxon>
        <taxon>Brachycera</taxon>
        <taxon>Muscomorpha</taxon>
        <taxon>Tephritoidea</taxon>
        <taxon>Tephritidae</taxon>
        <taxon>Ceratitis</taxon>
        <taxon>Ceratitis</taxon>
    </lineage>
</organism>
<reference evidence="1" key="1">
    <citation type="submission" date="2020-11" db="EMBL/GenBank/DDBJ databases">
        <authorList>
            <person name="Whitehead M."/>
        </authorList>
    </citation>
    <scope>NUCLEOTIDE SEQUENCE</scope>
    <source>
        <strain evidence="1">EGII</strain>
    </source>
</reference>
<keyword evidence="2" id="KW-1185">Reference proteome</keyword>
<accession>A0A811UHH1</accession>
<dbReference type="Proteomes" id="UP000606786">
    <property type="component" value="Unassembled WGS sequence"/>
</dbReference>
<name>A0A811UHH1_CERCA</name>